<evidence type="ECO:0000313" key="1">
    <source>
        <dbReference type="EMBL" id="MEP0865439.1"/>
    </source>
</evidence>
<accession>A0ABV0JPL7</accession>
<evidence type="ECO:0000313" key="2">
    <source>
        <dbReference type="Proteomes" id="UP001442494"/>
    </source>
</evidence>
<name>A0ABV0JPL7_9CYAN</name>
<comment type="caution">
    <text evidence="1">The sequence shown here is derived from an EMBL/GenBank/DDBJ whole genome shotgun (WGS) entry which is preliminary data.</text>
</comment>
<dbReference type="RefSeq" id="WP_190421394.1">
    <property type="nucleotide sequence ID" value="NZ_JAMPKK010000026.1"/>
</dbReference>
<organism evidence="1 2">
    <name type="scientific">Funiculus sociatus GB2-A5</name>
    <dbReference type="NCBI Taxonomy" id="2933946"/>
    <lineage>
        <taxon>Bacteria</taxon>
        <taxon>Bacillati</taxon>
        <taxon>Cyanobacteriota</taxon>
        <taxon>Cyanophyceae</taxon>
        <taxon>Coleofasciculales</taxon>
        <taxon>Coleofasciculaceae</taxon>
        <taxon>Funiculus</taxon>
    </lineage>
</organism>
<keyword evidence="2" id="KW-1185">Reference proteome</keyword>
<dbReference type="Proteomes" id="UP001442494">
    <property type="component" value="Unassembled WGS sequence"/>
</dbReference>
<protein>
    <submittedName>
        <fullName evidence="1">DUF4864 domain-containing protein</fullName>
    </submittedName>
</protein>
<dbReference type="InterPro" id="IPR032347">
    <property type="entry name" value="DUF4864"/>
</dbReference>
<dbReference type="Pfam" id="PF16156">
    <property type="entry name" value="DUF4864"/>
    <property type="match status" value="1"/>
</dbReference>
<reference evidence="1 2" key="1">
    <citation type="submission" date="2022-04" db="EMBL/GenBank/DDBJ databases">
        <title>Positive selection, recombination, and allopatry shape intraspecific diversity of widespread and dominant cyanobacteria.</title>
        <authorList>
            <person name="Wei J."/>
            <person name="Shu W."/>
            <person name="Hu C."/>
        </authorList>
    </citation>
    <scope>NUCLEOTIDE SEQUENCE [LARGE SCALE GENOMIC DNA]</scope>
    <source>
        <strain evidence="1 2">GB2-A5</strain>
    </source>
</reference>
<sequence length="115" mass="13291">MEVTDNDRTAIRFVISHQIEAFQKDDAVGAFSFASREIKAQFGTPENFMRMVKTAYDPVYRPRSVMFEKIAYIEGFPSAQVLLFDREGRLIKAIYLMQRQHNGNWKIAGCQLIPI</sequence>
<gene>
    <name evidence="1" type="ORF">NDI37_13285</name>
</gene>
<dbReference type="EMBL" id="JAMPKK010000026">
    <property type="protein sequence ID" value="MEP0865439.1"/>
    <property type="molecule type" value="Genomic_DNA"/>
</dbReference>
<proteinExistence type="predicted"/>